<keyword evidence="6" id="KW-0472">Membrane</keyword>
<evidence type="ECO:0000256" key="5">
    <source>
        <dbReference type="ARBA" id="ARBA00022989"/>
    </source>
</evidence>
<dbReference type="Gramene" id="Zm00001eb191140_T002">
    <property type="protein sequence ID" value="Zm00001eb191140_P002"/>
    <property type="gene ID" value="Zm00001eb191140"/>
</dbReference>
<dbReference type="GO" id="GO:0005737">
    <property type="term" value="C:cytoplasm"/>
    <property type="evidence" value="ECO:0007669"/>
    <property type="project" value="UniProtKB-ARBA"/>
</dbReference>
<feature type="region of interest" description="Disordered" evidence="7">
    <location>
        <begin position="12"/>
        <end position="77"/>
    </location>
</feature>
<dbReference type="GO" id="GO:0015031">
    <property type="term" value="P:protein transport"/>
    <property type="evidence" value="ECO:0007669"/>
    <property type="project" value="UniProtKB-KW"/>
</dbReference>
<evidence type="ECO:0000313" key="9">
    <source>
        <dbReference type="EnsemblPlants" id="Zm00001eb191140_P002"/>
    </source>
</evidence>
<reference evidence="10" key="1">
    <citation type="journal article" date="2009" name="Science">
        <title>The B73 maize genome: complexity, diversity, and dynamics.</title>
        <authorList>
            <person name="Schnable P.S."/>
            <person name="Ware D."/>
            <person name="Fulton R.S."/>
            <person name="Stein J.C."/>
            <person name="Wei F."/>
            <person name="Pasternak S."/>
            <person name="Liang C."/>
            <person name="Zhang J."/>
            <person name="Fulton L."/>
            <person name="Graves T.A."/>
            <person name="Minx P."/>
            <person name="Reily A.D."/>
            <person name="Courtney L."/>
            <person name="Kruchowski S.S."/>
            <person name="Tomlinson C."/>
            <person name="Strong C."/>
            <person name="Delehaunty K."/>
            <person name="Fronick C."/>
            <person name="Courtney B."/>
            <person name="Rock S.M."/>
            <person name="Belter E."/>
            <person name="Du F."/>
            <person name="Kim K."/>
            <person name="Abbott R.M."/>
            <person name="Cotton M."/>
            <person name="Levy A."/>
            <person name="Marchetto P."/>
            <person name="Ochoa K."/>
            <person name="Jackson S.M."/>
            <person name="Gillam B."/>
            <person name="Chen W."/>
            <person name="Yan L."/>
            <person name="Higginbotham J."/>
            <person name="Cardenas M."/>
            <person name="Waligorski J."/>
            <person name="Applebaum E."/>
            <person name="Phelps L."/>
            <person name="Falcone J."/>
            <person name="Kanchi K."/>
            <person name="Thane T."/>
            <person name="Scimone A."/>
            <person name="Thane N."/>
            <person name="Henke J."/>
            <person name="Wang T."/>
            <person name="Ruppert J."/>
            <person name="Shah N."/>
            <person name="Rotter K."/>
            <person name="Hodges J."/>
            <person name="Ingenthron E."/>
            <person name="Cordes M."/>
            <person name="Kohlberg S."/>
            <person name="Sgro J."/>
            <person name="Delgado B."/>
            <person name="Mead K."/>
            <person name="Chinwalla A."/>
            <person name="Leonard S."/>
            <person name="Crouse K."/>
            <person name="Collura K."/>
            <person name="Kudrna D."/>
            <person name="Currie J."/>
            <person name="He R."/>
            <person name="Angelova A."/>
            <person name="Rajasekar S."/>
            <person name="Mueller T."/>
            <person name="Lomeli R."/>
            <person name="Scara G."/>
            <person name="Ko A."/>
            <person name="Delaney K."/>
            <person name="Wissotski M."/>
            <person name="Lopez G."/>
            <person name="Campos D."/>
            <person name="Braidotti M."/>
            <person name="Ashley E."/>
            <person name="Golser W."/>
            <person name="Kim H."/>
            <person name="Lee S."/>
            <person name="Lin J."/>
            <person name="Dujmic Z."/>
            <person name="Kim W."/>
            <person name="Talag J."/>
            <person name="Zuccolo A."/>
            <person name="Fan C."/>
            <person name="Sebastian A."/>
            <person name="Kramer M."/>
            <person name="Spiegel L."/>
            <person name="Nascimento L."/>
            <person name="Zutavern T."/>
            <person name="Miller B."/>
            <person name="Ambroise C."/>
            <person name="Muller S."/>
            <person name="Spooner W."/>
            <person name="Narechania A."/>
            <person name="Ren L."/>
            <person name="Wei S."/>
            <person name="Kumari S."/>
            <person name="Faga B."/>
            <person name="Levy M.J."/>
            <person name="McMahan L."/>
            <person name="Van Buren P."/>
            <person name="Vaughn M.W."/>
            <person name="Ying K."/>
            <person name="Yeh C.-T."/>
            <person name="Emrich S.J."/>
            <person name="Jia Y."/>
            <person name="Kalyanaraman A."/>
            <person name="Hsia A.-P."/>
            <person name="Barbazuk W.B."/>
            <person name="Baucom R.S."/>
            <person name="Brutnell T.P."/>
            <person name="Carpita N.C."/>
            <person name="Chaparro C."/>
            <person name="Chia J.-M."/>
            <person name="Deragon J.-M."/>
            <person name="Estill J.C."/>
            <person name="Fu Y."/>
            <person name="Jeddeloh J.A."/>
            <person name="Han Y."/>
            <person name="Lee H."/>
            <person name="Li P."/>
            <person name="Lisch D.R."/>
            <person name="Liu S."/>
            <person name="Liu Z."/>
            <person name="Nagel D.H."/>
            <person name="McCann M.C."/>
            <person name="SanMiguel P."/>
            <person name="Myers A.M."/>
            <person name="Nettleton D."/>
            <person name="Nguyen J."/>
            <person name="Penning B.W."/>
            <person name="Ponnala L."/>
            <person name="Schneider K.L."/>
            <person name="Schwartz D.C."/>
            <person name="Sharma A."/>
            <person name="Soderlund C."/>
            <person name="Springer N.M."/>
            <person name="Sun Q."/>
            <person name="Wang H."/>
            <person name="Waterman M."/>
            <person name="Westerman R."/>
            <person name="Wolfgruber T.K."/>
            <person name="Yang L."/>
            <person name="Yu Y."/>
            <person name="Zhang L."/>
            <person name="Zhou S."/>
            <person name="Zhu Q."/>
            <person name="Bennetzen J.L."/>
            <person name="Dawe R.K."/>
            <person name="Jiang J."/>
            <person name="Jiang N."/>
            <person name="Presting G.G."/>
            <person name="Wessler S.R."/>
            <person name="Aluru S."/>
            <person name="Martienssen R.A."/>
            <person name="Clifton S.W."/>
            <person name="McCombie W.R."/>
            <person name="Wing R.A."/>
            <person name="Wilson R.K."/>
        </authorList>
    </citation>
    <scope>NUCLEOTIDE SEQUENCE [LARGE SCALE GENOMIC DNA]</scope>
    <source>
        <strain evidence="10">cv. B73</strain>
    </source>
</reference>
<organism evidence="9 10">
    <name type="scientific">Zea mays</name>
    <name type="common">Maize</name>
    <dbReference type="NCBI Taxonomy" id="4577"/>
    <lineage>
        <taxon>Eukaryota</taxon>
        <taxon>Viridiplantae</taxon>
        <taxon>Streptophyta</taxon>
        <taxon>Embryophyta</taxon>
        <taxon>Tracheophyta</taxon>
        <taxon>Spermatophyta</taxon>
        <taxon>Magnoliopsida</taxon>
        <taxon>Liliopsida</taxon>
        <taxon>Poales</taxon>
        <taxon>Poaceae</taxon>
        <taxon>PACMAD clade</taxon>
        <taxon>Panicoideae</taxon>
        <taxon>Andropogonodae</taxon>
        <taxon>Andropogoneae</taxon>
        <taxon>Tripsacinae</taxon>
        <taxon>Zea</taxon>
    </lineage>
</organism>
<reference evidence="9" key="2">
    <citation type="submission" date="2019-07" db="EMBL/GenBank/DDBJ databases">
        <authorList>
            <person name="Seetharam A."/>
            <person name="Woodhouse M."/>
            <person name="Cannon E."/>
        </authorList>
    </citation>
    <scope>NUCLEOTIDE SEQUENCE [LARGE SCALE GENOMIC DNA]</scope>
    <source>
        <strain evidence="9">cv. B73</strain>
    </source>
</reference>
<comment type="subcellular location">
    <subcellularLocation>
        <location evidence="1">Membrane</location>
        <topology evidence="1">Single-pass membrane protein</topology>
    </subcellularLocation>
</comment>
<keyword evidence="10" id="KW-1185">Reference proteome</keyword>
<keyword evidence="5" id="KW-1133">Transmembrane helix</keyword>
<dbReference type="GO" id="GO:0012505">
    <property type="term" value="C:endomembrane system"/>
    <property type="evidence" value="ECO:0007669"/>
    <property type="project" value="UniProtKB-ARBA"/>
</dbReference>
<sequence length="138" mass="15716">MRLLKGNLQAMAAERNESRRQVAEASLRVDSLSKHLEAKRSESRALRARTGGRRQHDSDRDERHEPERLSGDIHEEVETHNRMLDRMGSDMDTSRGFLSGTVGKFKTVFETKSTGLLLDQVESSTVKVLWGWACSRTF</sequence>
<feature type="compositionally biased region" description="Basic and acidic residues" evidence="7">
    <location>
        <begin position="54"/>
        <end position="77"/>
    </location>
</feature>
<reference evidence="9" key="3">
    <citation type="submission" date="2021-05" db="UniProtKB">
        <authorList>
            <consortium name="EnsemblPlants"/>
        </authorList>
    </citation>
    <scope>IDENTIFICATION</scope>
    <source>
        <strain evidence="9">cv. B73</strain>
    </source>
</reference>
<dbReference type="PANTHER" id="PTHR12791">
    <property type="entry name" value="GOLGI SNARE BET1-RELATED"/>
    <property type="match status" value="1"/>
</dbReference>
<dbReference type="SUPFAM" id="SSF58038">
    <property type="entry name" value="SNARE fusion complex"/>
    <property type="match status" value="1"/>
</dbReference>
<feature type="domain" description="T-SNARE coiled-coil homology" evidence="8">
    <location>
        <begin position="69"/>
        <end position="108"/>
    </location>
</feature>
<evidence type="ECO:0000256" key="1">
    <source>
        <dbReference type="ARBA" id="ARBA00004167"/>
    </source>
</evidence>
<dbReference type="Proteomes" id="UP000007305">
    <property type="component" value="Chromosome 4"/>
</dbReference>
<keyword evidence="2" id="KW-0813">Transport</keyword>
<dbReference type="Gene3D" id="1.20.5.110">
    <property type="match status" value="1"/>
</dbReference>
<dbReference type="AlphaFoldDB" id="A0A804NW97"/>
<name>A0A804NW97_MAIZE</name>
<evidence type="ECO:0000259" key="8">
    <source>
        <dbReference type="PROSITE" id="PS50192"/>
    </source>
</evidence>
<evidence type="ECO:0000256" key="4">
    <source>
        <dbReference type="ARBA" id="ARBA00022927"/>
    </source>
</evidence>
<proteinExistence type="predicted"/>
<accession>A0A804NW97</accession>
<evidence type="ECO:0000313" key="10">
    <source>
        <dbReference type="Proteomes" id="UP000007305"/>
    </source>
</evidence>
<keyword evidence="4" id="KW-0653">Protein transport</keyword>
<dbReference type="InParanoid" id="A0A804NW97"/>
<evidence type="ECO:0000256" key="6">
    <source>
        <dbReference type="ARBA" id="ARBA00023136"/>
    </source>
</evidence>
<keyword evidence="3" id="KW-0812">Transmembrane</keyword>
<evidence type="ECO:0000256" key="7">
    <source>
        <dbReference type="SAM" id="MobiDB-lite"/>
    </source>
</evidence>
<feature type="compositionally biased region" description="Basic and acidic residues" evidence="7">
    <location>
        <begin position="31"/>
        <end position="45"/>
    </location>
</feature>
<evidence type="ECO:0000256" key="3">
    <source>
        <dbReference type="ARBA" id="ARBA00022692"/>
    </source>
</evidence>
<protein>
    <recommendedName>
        <fullName evidence="8">t-SNARE coiled-coil homology domain-containing protein</fullName>
    </recommendedName>
</protein>
<dbReference type="GO" id="GO:0016020">
    <property type="term" value="C:membrane"/>
    <property type="evidence" value="ECO:0007669"/>
    <property type="project" value="UniProtKB-SubCell"/>
</dbReference>
<dbReference type="EnsemblPlants" id="Zm00001eb191140_T002">
    <property type="protein sequence ID" value="Zm00001eb191140_P002"/>
    <property type="gene ID" value="Zm00001eb191140"/>
</dbReference>
<dbReference type="InterPro" id="IPR000727">
    <property type="entry name" value="T_SNARE_dom"/>
</dbReference>
<evidence type="ECO:0000256" key="2">
    <source>
        <dbReference type="ARBA" id="ARBA00022448"/>
    </source>
</evidence>
<dbReference type="PROSITE" id="PS50192">
    <property type="entry name" value="T_SNARE"/>
    <property type="match status" value="1"/>
</dbReference>